<dbReference type="InterPro" id="IPR000582">
    <property type="entry name" value="Acyl-CoA-binding_protein"/>
</dbReference>
<evidence type="ECO:0000256" key="3">
    <source>
        <dbReference type="ARBA" id="ARBA00023235"/>
    </source>
</evidence>
<dbReference type="OrthoDB" id="409763at2759"/>
<evidence type="ECO:0000256" key="4">
    <source>
        <dbReference type="SAM" id="MobiDB-lite"/>
    </source>
</evidence>
<dbReference type="InterPro" id="IPR001753">
    <property type="entry name" value="Enoyl-CoA_hydra/iso"/>
</dbReference>
<gene>
    <name evidence="6" type="ORF">Ocin01_05475</name>
</gene>
<dbReference type="GO" id="GO:0000062">
    <property type="term" value="F:fatty-acyl-CoA binding"/>
    <property type="evidence" value="ECO:0007669"/>
    <property type="project" value="InterPro"/>
</dbReference>
<evidence type="ECO:0000313" key="6">
    <source>
        <dbReference type="EMBL" id="ODN01204.1"/>
    </source>
</evidence>
<protein>
    <submittedName>
        <fullName evidence="6">Enoyl-CoA delta isomerase 2, mitochondrial</fullName>
    </submittedName>
</protein>
<comment type="caution">
    <text evidence="6">The sequence shown here is derived from an EMBL/GenBank/DDBJ whole genome shotgun (WGS) entry which is preliminary data.</text>
</comment>
<dbReference type="PRINTS" id="PR00689">
    <property type="entry name" value="ACOABINDINGP"/>
</dbReference>
<keyword evidence="7" id="KW-1185">Reference proteome</keyword>
<dbReference type="InterPro" id="IPR051053">
    <property type="entry name" value="ECH/Chromodomain_protein"/>
</dbReference>
<dbReference type="PANTHER" id="PTHR43684">
    <property type="match status" value="1"/>
</dbReference>
<dbReference type="InterPro" id="IPR035984">
    <property type="entry name" value="Acyl-CoA-binding_sf"/>
</dbReference>
<dbReference type="GO" id="GO:0004165">
    <property type="term" value="F:delta(3)-delta(2)-enoyl-CoA isomerase activity"/>
    <property type="evidence" value="ECO:0007669"/>
    <property type="project" value="UniProtKB-ARBA"/>
</dbReference>
<dbReference type="Gene3D" id="1.20.80.10">
    <property type="match status" value="1"/>
</dbReference>
<dbReference type="EMBL" id="LJIJ01000167">
    <property type="protein sequence ID" value="ODN01204.1"/>
    <property type="molecule type" value="Genomic_DNA"/>
</dbReference>
<accession>A0A1D2N7H0</accession>
<dbReference type="AlphaFoldDB" id="A0A1D2N7H0"/>
<dbReference type="CDD" id="cd06558">
    <property type="entry name" value="crotonase-like"/>
    <property type="match status" value="1"/>
</dbReference>
<proteinExistence type="predicted"/>
<dbReference type="Gene3D" id="3.90.226.10">
    <property type="entry name" value="2-enoyl-CoA Hydratase, Chain A, domain 1"/>
    <property type="match status" value="1"/>
</dbReference>
<sequence length="424" mass="46566">MNSSCRITKQLLLRNQSLTGFKRCFSNRPTSHKLSSSFLGNSYSPTPLAKSPVVTAWSAKNIIWTSQRNYSMSFEEAVKNSTSMKDPDNSTKLKMYALYKQATTGKPTGKRPGAMDFVGRAKYDAWNGLGDMSQEEAKKQYIELVQSGLGDSAGGGGASAGQSSSSDSSADGLDITVADGIRTIRLNRPDKKNALTHAMYRGILNSLKEANDDANTRVIVITGTGDYFCSGNDLGNFANVTDPMKMAKDGRDLLMEYVDAYIYCKKPLVGILNGPAVGISVTVLGLFDAVFTTDKATFTSPFSALGQSPEGCASYTFPRIMGYAKASELLYFNQKITAAEAEKLGLVTQVIPHDRLEAEAWKRVRDIAQLPLKSLVYSKDLVRGRERELLHQVNVAECDRLQERWTSEDCMNAIMKFFSKKSKV</sequence>
<dbReference type="SUPFAM" id="SSF47027">
    <property type="entry name" value="Acyl-CoA binding protein"/>
    <property type="match status" value="1"/>
</dbReference>
<evidence type="ECO:0000259" key="5">
    <source>
        <dbReference type="PROSITE" id="PS51228"/>
    </source>
</evidence>
<dbReference type="Pfam" id="PF00887">
    <property type="entry name" value="ACBP"/>
    <property type="match status" value="1"/>
</dbReference>
<dbReference type="GO" id="GO:0005777">
    <property type="term" value="C:peroxisome"/>
    <property type="evidence" value="ECO:0007669"/>
    <property type="project" value="UniProtKB-SubCell"/>
</dbReference>
<dbReference type="OMA" id="CTPETYL"/>
<name>A0A1D2N7H0_ORCCI</name>
<evidence type="ECO:0000256" key="1">
    <source>
        <dbReference type="ARBA" id="ARBA00004275"/>
    </source>
</evidence>
<dbReference type="InterPro" id="IPR014352">
    <property type="entry name" value="FERM/acyl-CoA-bd_prot_sf"/>
</dbReference>
<feature type="region of interest" description="Disordered" evidence="4">
    <location>
        <begin position="152"/>
        <end position="172"/>
    </location>
</feature>
<dbReference type="Pfam" id="PF00378">
    <property type="entry name" value="ECH_1"/>
    <property type="match status" value="1"/>
</dbReference>
<keyword evidence="2" id="KW-0576">Peroxisome</keyword>
<reference evidence="6 7" key="1">
    <citation type="journal article" date="2016" name="Genome Biol. Evol.">
        <title>Gene Family Evolution Reflects Adaptation to Soil Environmental Stressors in the Genome of the Collembolan Orchesella cincta.</title>
        <authorList>
            <person name="Faddeeva-Vakhrusheva A."/>
            <person name="Derks M.F."/>
            <person name="Anvar S.Y."/>
            <person name="Agamennone V."/>
            <person name="Suring W."/>
            <person name="Smit S."/>
            <person name="van Straalen N.M."/>
            <person name="Roelofs D."/>
        </authorList>
    </citation>
    <scope>NUCLEOTIDE SEQUENCE [LARGE SCALE GENOMIC DNA]</scope>
    <source>
        <tissue evidence="6">Mixed pool</tissue>
    </source>
</reference>
<feature type="domain" description="ACB" evidence="5">
    <location>
        <begin position="70"/>
        <end position="154"/>
    </location>
</feature>
<dbReference type="STRING" id="48709.A0A1D2N7H0"/>
<organism evidence="6 7">
    <name type="scientific">Orchesella cincta</name>
    <name type="common">Springtail</name>
    <name type="synonym">Podura cincta</name>
    <dbReference type="NCBI Taxonomy" id="48709"/>
    <lineage>
        <taxon>Eukaryota</taxon>
        <taxon>Metazoa</taxon>
        <taxon>Ecdysozoa</taxon>
        <taxon>Arthropoda</taxon>
        <taxon>Hexapoda</taxon>
        <taxon>Collembola</taxon>
        <taxon>Entomobryomorpha</taxon>
        <taxon>Entomobryoidea</taxon>
        <taxon>Orchesellidae</taxon>
        <taxon>Orchesellinae</taxon>
        <taxon>Orchesella</taxon>
    </lineage>
</organism>
<dbReference type="PROSITE" id="PS51228">
    <property type="entry name" value="ACB_2"/>
    <property type="match status" value="1"/>
</dbReference>
<dbReference type="PANTHER" id="PTHR43684:SF1">
    <property type="entry name" value="ENOYL-COA DELTA ISOMERASE 2"/>
    <property type="match status" value="1"/>
</dbReference>
<keyword evidence="3 6" id="KW-0413">Isomerase</keyword>
<dbReference type="FunFam" id="3.90.226.10:FF:000084">
    <property type="entry name" value="Enoyl-CoA delta isomerase 2, mitochondrial"/>
    <property type="match status" value="1"/>
</dbReference>
<evidence type="ECO:0000313" key="7">
    <source>
        <dbReference type="Proteomes" id="UP000094527"/>
    </source>
</evidence>
<dbReference type="InterPro" id="IPR014748">
    <property type="entry name" value="Enoyl-CoA_hydra_C"/>
</dbReference>
<dbReference type="SUPFAM" id="SSF52096">
    <property type="entry name" value="ClpP/crotonase"/>
    <property type="match status" value="1"/>
</dbReference>
<feature type="compositionally biased region" description="Low complexity" evidence="4">
    <location>
        <begin position="160"/>
        <end position="172"/>
    </location>
</feature>
<comment type="subcellular location">
    <subcellularLocation>
        <location evidence="1">Peroxisome</location>
    </subcellularLocation>
</comment>
<dbReference type="Proteomes" id="UP000094527">
    <property type="component" value="Unassembled WGS sequence"/>
</dbReference>
<evidence type="ECO:0000256" key="2">
    <source>
        <dbReference type="ARBA" id="ARBA00023140"/>
    </source>
</evidence>
<dbReference type="Gene3D" id="1.10.12.10">
    <property type="entry name" value="Lyase 2-enoyl-coa Hydratase, Chain A, domain 2"/>
    <property type="match status" value="1"/>
</dbReference>
<dbReference type="InterPro" id="IPR029045">
    <property type="entry name" value="ClpP/crotonase-like_dom_sf"/>
</dbReference>